<dbReference type="PRINTS" id="PR01415">
    <property type="entry name" value="ANKYRIN"/>
</dbReference>
<feature type="region of interest" description="Disordered" evidence="3">
    <location>
        <begin position="412"/>
        <end position="433"/>
    </location>
</feature>
<evidence type="ECO:0000256" key="1">
    <source>
        <dbReference type="ARBA" id="ARBA00022737"/>
    </source>
</evidence>
<dbReference type="OrthoDB" id="3200163at2759"/>
<feature type="region of interest" description="Disordered" evidence="3">
    <location>
        <begin position="347"/>
        <end position="385"/>
    </location>
</feature>
<dbReference type="GO" id="GO:0017020">
    <property type="term" value="F:myosin phosphatase regulator activity"/>
    <property type="evidence" value="ECO:0007669"/>
    <property type="project" value="TreeGrafter"/>
</dbReference>
<dbReference type="Gene3D" id="3.40.50.1820">
    <property type="entry name" value="alpha/beta hydrolase"/>
    <property type="match status" value="1"/>
</dbReference>
<dbReference type="GO" id="GO:0004857">
    <property type="term" value="F:enzyme inhibitor activity"/>
    <property type="evidence" value="ECO:0007669"/>
    <property type="project" value="TreeGrafter"/>
</dbReference>
<dbReference type="AlphaFoldDB" id="A0A034VX35"/>
<dbReference type="PROSITE" id="PS50088">
    <property type="entry name" value="ANK_REPEAT"/>
    <property type="match status" value="4"/>
</dbReference>
<name>A0A034VX35_BACDO</name>
<accession>A0A034VX35</accession>
<feature type="repeat" description="ANK" evidence="2">
    <location>
        <begin position="166"/>
        <end position="198"/>
    </location>
</feature>
<protein>
    <submittedName>
        <fullName evidence="5">Protein phosphatase 1 regulatory inhibitor subunit 16B</fullName>
    </submittedName>
</protein>
<keyword evidence="4" id="KW-1133">Transmembrane helix</keyword>
<evidence type="ECO:0000256" key="2">
    <source>
        <dbReference type="PROSITE-ProRule" id="PRU00023"/>
    </source>
</evidence>
<keyword evidence="4" id="KW-0472">Membrane</keyword>
<dbReference type="EMBL" id="GAKP01012854">
    <property type="protein sequence ID" value="JAC46098.1"/>
    <property type="molecule type" value="Transcribed_RNA"/>
</dbReference>
<dbReference type="Pfam" id="PF12796">
    <property type="entry name" value="Ank_2"/>
    <property type="match status" value="2"/>
</dbReference>
<feature type="compositionally biased region" description="Acidic residues" evidence="3">
    <location>
        <begin position="918"/>
        <end position="927"/>
    </location>
</feature>
<evidence type="ECO:0000256" key="3">
    <source>
        <dbReference type="SAM" id="MobiDB-lite"/>
    </source>
</evidence>
<keyword evidence="2" id="KW-0040">ANK repeat</keyword>
<feature type="transmembrane region" description="Helical" evidence="4">
    <location>
        <begin position="687"/>
        <end position="713"/>
    </location>
</feature>
<dbReference type="PANTHER" id="PTHR24179:SF29">
    <property type="entry name" value="LD46604P"/>
    <property type="match status" value="1"/>
</dbReference>
<dbReference type="FunFam" id="1.25.40.20:FF:000198">
    <property type="entry name" value="Myosin binding subunit, isoform P"/>
    <property type="match status" value="1"/>
</dbReference>
<gene>
    <name evidence="5" type="primary">PP16B</name>
</gene>
<dbReference type="SMART" id="SM00248">
    <property type="entry name" value="ANK"/>
    <property type="match status" value="5"/>
</dbReference>
<keyword evidence="4" id="KW-0812">Transmembrane</keyword>
<sequence>MVKGILVNRKADDAHKAQLKMEHADLVAEMQTVENLPTHERLQLARLRRTQQLKVARQKEKEWLKLQRAKGNATSALSGSHTTHHFRSNSGSTSRHISFESSVVLLEAASRNDMHEVAELLERGITPDAANEDGLTALHQCCIDNNVEMLRLLLEYGANVDAQDSDKWTPLHAAATCGHLELVRILIDHGANLLAVNTDGNMPYDLCDDENTLDYIEAEMSKRGVTQELIDETRSSTERQMLKDLMEVARTGGDLEEPDYQGATPLHIAAANGYVRVVEFLLEMHVNVDAVDKDMWSPVHAAACWGHLEVLEMLAQCGADLNAKNKDDETPSDICEDPEIRERIEQLKTEQESKRLAEAQRRRVRRSQSNNTRAQSVRRTSLRDKTLTTKKDAVEEARLRLQAQEVFIAPDGTTHADTNGLSSSSSNNTTNNHHSTLALLDGVNDSTAATTLASTHDYNWLTKAPTNNNNNANNNNNNNNNESNELLNAALRFVADEPSPGRGEHLPFWDAYDVVNQLYLELGNKAEVQSHYRGHKLSMWLNLIPQLHKHSNINDQSMRHHQFPDDISNRDLYEGVVRPQMQTKPPDDEETIVVKTPKSTTATKAVSNNTKAGVNTLIGATTTECNPDGTIYANIGDSASTQQPTATENRTMLENGGQQKDLATASTGLIGNLEMFRRLSGKQFPSYTTALVATVAVGCFLLTLNILIFAGIYHQREKRARDAKTKEELQDTNETSKTASILKLNTLGDDDGSMRFDALTSGKSTVVFGEYNYYDEKPPKGCGKDEKLLVELPPTQTTAHMELNWPGGGGSSSTLDLLKTKHHSALEAASYSGSKEAAAADMHHLQGISNIEMATYSTQMPLAPGIAVLESALMPSRRSSFMASGSQTSMQFDYAVQSSDQLSFKEIENAVKVSTDEIVNDLDDDIPEPPPPPRSFQSAHLQQQ</sequence>
<proteinExistence type="predicted"/>
<dbReference type="InterPro" id="IPR029058">
    <property type="entry name" value="AB_hydrolase_fold"/>
</dbReference>
<reference evidence="5" key="1">
    <citation type="journal article" date="2014" name="BMC Genomics">
        <title>Characterizing the developmental transcriptome of the oriental fruit fly, Bactrocera dorsalis (Diptera: Tephritidae) through comparative genomic analysis with Drosophila melanogaster utilizing modENCODE datasets.</title>
        <authorList>
            <person name="Geib S.M."/>
            <person name="Calla B."/>
            <person name="Hall B."/>
            <person name="Hou S."/>
            <person name="Manoukis N.C."/>
        </authorList>
    </citation>
    <scope>NUCLEOTIDE SEQUENCE</scope>
    <source>
        <strain evidence="5">Punador</strain>
    </source>
</reference>
<dbReference type="GO" id="GO:0005737">
    <property type="term" value="C:cytoplasm"/>
    <property type="evidence" value="ECO:0007669"/>
    <property type="project" value="TreeGrafter"/>
</dbReference>
<feature type="compositionally biased region" description="Polar residues" evidence="3">
    <location>
        <begin position="935"/>
        <end position="944"/>
    </location>
</feature>
<feature type="region of interest" description="Disordered" evidence="3">
    <location>
        <begin position="915"/>
        <end position="944"/>
    </location>
</feature>
<dbReference type="InterPro" id="IPR036770">
    <property type="entry name" value="Ankyrin_rpt-contain_sf"/>
</dbReference>
<feature type="repeat" description="ANK" evidence="2">
    <location>
        <begin position="261"/>
        <end position="293"/>
    </location>
</feature>
<dbReference type="Gene3D" id="1.25.40.20">
    <property type="entry name" value="Ankyrin repeat-containing domain"/>
    <property type="match status" value="2"/>
</dbReference>
<evidence type="ECO:0000256" key="4">
    <source>
        <dbReference type="SAM" id="Phobius"/>
    </source>
</evidence>
<feature type="repeat" description="ANK" evidence="2">
    <location>
        <begin position="133"/>
        <end position="165"/>
    </location>
</feature>
<feature type="repeat" description="ANK" evidence="2">
    <location>
        <begin position="294"/>
        <end position="326"/>
    </location>
</feature>
<organism evidence="5">
    <name type="scientific">Bactrocera dorsalis</name>
    <name type="common">Oriental fruit fly</name>
    <name type="synonym">Dacus dorsalis</name>
    <dbReference type="NCBI Taxonomy" id="27457"/>
    <lineage>
        <taxon>Eukaryota</taxon>
        <taxon>Metazoa</taxon>
        <taxon>Ecdysozoa</taxon>
        <taxon>Arthropoda</taxon>
        <taxon>Hexapoda</taxon>
        <taxon>Insecta</taxon>
        <taxon>Pterygota</taxon>
        <taxon>Neoptera</taxon>
        <taxon>Endopterygota</taxon>
        <taxon>Diptera</taxon>
        <taxon>Brachycera</taxon>
        <taxon>Muscomorpha</taxon>
        <taxon>Tephritoidea</taxon>
        <taxon>Tephritidae</taxon>
        <taxon>Bactrocera</taxon>
        <taxon>Bactrocera</taxon>
    </lineage>
</organism>
<feature type="compositionally biased region" description="Basic and acidic residues" evidence="3">
    <location>
        <begin position="347"/>
        <end position="361"/>
    </location>
</feature>
<dbReference type="PANTHER" id="PTHR24179">
    <property type="entry name" value="PROTEIN PHOSPHATASE 1 REGULATORY SUBUNIT 12"/>
    <property type="match status" value="1"/>
</dbReference>
<evidence type="ECO:0000313" key="5">
    <source>
        <dbReference type="EMBL" id="JAC46098.1"/>
    </source>
</evidence>
<dbReference type="InterPro" id="IPR051226">
    <property type="entry name" value="PP1_Regulatory_Subunit"/>
</dbReference>
<dbReference type="InterPro" id="IPR002110">
    <property type="entry name" value="Ankyrin_rpt"/>
</dbReference>
<dbReference type="PROSITE" id="PS50297">
    <property type="entry name" value="ANK_REP_REGION"/>
    <property type="match status" value="4"/>
</dbReference>
<dbReference type="SUPFAM" id="SSF48403">
    <property type="entry name" value="Ankyrin repeat"/>
    <property type="match status" value="1"/>
</dbReference>
<keyword evidence="1" id="KW-0677">Repeat</keyword>
<feature type="compositionally biased region" description="Low complexity" evidence="3">
    <location>
        <begin position="422"/>
        <end position="433"/>
    </location>
</feature>